<feature type="transmembrane region" description="Helical" evidence="2">
    <location>
        <begin position="134"/>
        <end position="153"/>
    </location>
</feature>
<feature type="transmembrane region" description="Helical" evidence="2">
    <location>
        <begin position="277"/>
        <end position="297"/>
    </location>
</feature>
<evidence type="ECO:0000313" key="4">
    <source>
        <dbReference type="Proteomes" id="UP000236893"/>
    </source>
</evidence>
<dbReference type="AlphaFoldDB" id="A0A2S5A9J4"/>
<keyword evidence="2" id="KW-1133">Transmembrane helix</keyword>
<proteinExistence type="predicted"/>
<feature type="compositionally biased region" description="Low complexity" evidence="1">
    <location>
        <begin position="412"/>
        <end position="427"/>
    </location>
</feature>
<sequence>MSEVTTLEGLHEETHVAHHIKNPPEWKAWQKVAFRISFVFFSLLCVPTNLAWYTRLFSIDFAHFQWRIFYEFANFSTNFYRVSSESGRWGIASYVNWLIVLIIAVVIGLTWGLFDKKRKQYNVLYYWLRVIVRYRIAVGIIAFGFIKLFPTQMPYPSLSVFNTNFGDLMPEKLYWASVGIVPAYEVFLGFVEVFGGALLFFRRTSALGAIIIGGISINIAYANHAYDGGVHVYSAFFALLSLFILADHLPAIWNLLIKERDTVPVQHYPTLTKVQRYISLGVKYAIVLSYTVVFFYFRLYNHLYLHYDKEPATAGLSGTTGYYNVTEFKINNVSIPYSPLDSLRWQDAIFEKWSTFTFKVNRPVKIDLSNGSSQKKDIDRNYELSGSAGGRRFFYYDADTVNHILYLQDKNTGTSEEGGAAAGGARNNARRGEGNSSNQNSARSGGRASGAGRGRRQSDAKGEKLVLHYTRPSDSRIILSGVNDKKDSIYVVLDRVEKRYPIVEGRRYAQTFTP</sequence>
<feature type="transmembrane region" description="Helical" evidence="2">
    <location>
        <begin position="32"/>
        <end position="53"/>
    </location>
</feature>
<dbReference type="Proteomes" id="UP000236893">
    <property type="component" value="Unassembled WGS sequence"/>
</dbReference>
<gene>
    <name evidence="3" type="ORF">C3K47_00250</name>
</gene>
<evidence type="ECO:0000313" key="3">
    <source>
        <dbReference type="EMBL" id="POY38969.1"/>
    </source>
</evidence>
<dbReference type="OrthoDB" id="102112at2"/>
<comment type="caution">
    <text evidence="3">The sequence shown here is derived from an EMBL/GenBank/DDBJ whole genome shotgun (WGS) entry which is preliminary data.</text>
</comment>
<feature type="region of interest" description="Disordered" evidence="1">
    <location>
        <begin position="412"/>
        <end position="463"/>
    </location>
</feature>
<keyword evidence="2" id="KW-0812">Transmembrane</keyword>
<feature type="transmembrane region" description="Helical" evidence="2">
    <location>
        <begin position="173"/>
        <end position="200"/>
    </location>
</feature>
<dbReference type="EMBL" id="PQVF01000001">
    <property type="protein sequence ID" value="POY38969.1"/>
    <property type="molecule type" value="Genomic_DNA"/>
</dbReference>
<reference evidence="3 4" key="1">
    <citation type="submission" date="2018-01" db="EMBL/GenBank/DDBJ databases">
        <authorList>
            <person name="Gaut B.S."/>
            <person name="Morton B.R."/>
            <person name="Clegg M.T."/>
            <person name="Duvall M.R."/>
        </authorList>
    </citation>
    <scope>NUCLEOTIDE SEQUENCE [LARGE SCALE GENOMIC DNA]</scope>
    <source>
        <strain evidence="3 4">HR-AV</strain>
    </source>
</reference>
<feature type="transmembrane region" description="Helical" evidence="2">
    <location>
        <begin position="94"/>
        <end position="114"/>
    </location>
</feature>
<organism evidence="3 4">
    <name type="scientific">Solitalea longa</name>
    <dbReference type="NCBI Taxonomy" id="2079460"/>
    <lineage>
        <taxon>Bacteria</taxon>
        <taxon>Pseudomonadati</taxon>
        <taxon>Bacteroidota</taxon>
        <taxon>Sphingobacteriia</taxon>
        <taxon>Sphingobacteriales</taxon>
        <taxon>Sphingobacteriaceae</taxon>
        <taxon>Solitalea</taxon>
    </lineage>
</organism>
<dbReference type="RefSeq" id="WP_103787071.1">
    <property type="nucleotide sequence ID" value="NZ_PQVF01000001.1"/>
</dbReference>
<name>A0A2S5A9J4_9SPHI</name>
<keyword evidence="2" id="KW-0472">Membrane</keyword>
<evidence type="ECO:0008006" key="5">
    <source>
        <dbReference type="Google" id="ProtNLM"/>
    </source>
</evidence>
<evidence type="ECO:0000256" key="1">
    <source>
        <dbReference type="SAM" id="MobiDB-lite"/>
    </source>
</evidence>
<feature type="transmembrane region" description="Helical" evidence="2">
    <location>
        <begin position="207"/>
        <end position="226"/>
    </location>
</feature>
<evidence type="ECO:0000256" key="2">
    <source>
        <dbReference type="SAM" id="Phobius"/>
    </source>
</evidence>
<keyword evidence="4" id="KW-1185">Reference proteome</keyword>
<accession>A0A2S5A9J4</accession>
<feature type="compositionally biased region" description="Low complexity" evidence="1">
    <location>
        <begin position="434"/>
        <end position="446"/>
    </location>
</feature>
<feature type="transmembrane region" description="Helical" evidence="2">
    <location>
        <begin position="232"/>
        <end position="256"/>
    </location>
</feature>
<protein>
    <recommendedName>
        <fullName evidence="5">DoxX family protein</fullName>
    </recommendedName>
</protein>